<name>A0ABU6R4F3_9FABA</name>
<dbReference type="Proteomes" id="UP001341840">
    <property type="component" value="Unassembled WGS sequence"/>
</dbReference>
<evidence type="ECO:0000313" key="3">
    <source>
        <dbReference type="EMBL" id="MED6118482.1"/>
    </source>
</evidence>
<organism evidence="3 4">
    <name type="scientific">Stylosanthes scabra</name>
    <dbReference type="NCBI Taxonomy" id="79078"/>
    <lineage>
        <taxon>Eukaryota</taxon>
        <taxon>Viridiplantae</taxon>
        <taxon>Streptophyta</taxon>
        <taxon>Embryophyta</taxon>
        <taxon>Tracheophyta</taxon>
        <taxon>Spermatophyta</taxon>
        <taxon>Magnoliopsida</taxon>
        <taxon>eudicotyledons</taxon>
        <taxon>Gunneridae</taxon>
        <taxon>Pentapetalae</taxon>
        <taxon>rosids</taxon>
        <taxon>fabids</taxon>
        <taxon>Fabales</taxon>
        <taxon>Fabaceae</taxon>
        <taxon>Papilionoideae</taxon>
        <taxon>50 kb inversion clade</taxon>
        <taxon>dalbergioids sensu lato</taxon>
        <taxon>Dalbergieae</taxon>
        <taxon>Pterocarpus clade</taxon>
        <taxon>Stylosanthes</taxon>
    </lineage>
</organism>
<keyword evidence="1" id="KW-0175">Coiled coil</keyword>
<dbReference type="EMBL" id="JASCZI010030213">
    <property type="protein sequence ID" value="MED6118482.1"/>
    <property type="molecule type" value="Genomic_DNA"/>
</dbReference>
<evidence type="ECO:0000256" key="1">
    <source>
        <dbReference type="SAM" id="Coils"/>
    </source>
</evidence>
<comment type="caution">
    <text evidence="3">The sequence shown here is derived from an EMBL/GenBank/DDBJ whole genome shotgun (WGS) entry which is preliminary data.</text>
</comment>
<feature type="region of interest" description="Disordered" evidence="2">
    <location>
        <begin position="220"/>
        <end position="242"/>
    </location>
</feature>
<feature type="compositionally biased region" description="Basic and acidic residues" evidence="2">
    <location>
        <begin position="225"/>
        <end position="234"/>
    </location>
</feature>
<proteinExistence type="predicted"/>
<evidence type="ECO:0000313" key="4">
    <source>
        <dbReference type="Proteomes" id="UP001341840"/>
    </source>
</evidence>
<feature type="coiled-coil region" evidence="1">
    <location>
        <begin position="372"/>
        <end position="448"/>
    </location>
</feature>
<reference evidence="3 4" key="1">
    <citation type="journal article" date="2023" name="Plants (Basel)">
        <title>Bridging the Gap: Combining Genomics and Transcriptomics Approaches to Understand Stylosanthes scabra, an Orphan Legume from the Brazilian Caatinga.</title>
        <authorList>
            <person name="Ferreira-Neto J.R.C."/>
            <person name="da Silva M.D."/>
            <person name="Binneck E."/>
            <person name="de Melo N.F."/>
            <person name="da Silva R.H."/>
            <person name="de Melo A.L.T.M."/>
            <person name="Pandolfi V."/>
            <person name="Bustamante F.O."/>
            <person name="Brasileiro-Vidal A.C."/>
            <person name="Benko-Iseppon A.M."/>
        </authorList>
    </citation>
    <scope>NUCLEOTIDE SEQUENCE [LARGE SCALE GENOMIC DNA]</scope>
    <source>
        <tissue evidence="3">Leaves</tissue>
    </source>
</reference>
<gene>
    <name evidence="3" type="ORF">PIB30_002730</name>
</gene>
<sequence length="479" mass="55853">MNAIFKPFIKLKKSKIQVKLSIEGFRLAHLKPNFNYKGDESVDLFYYVFTKLLKARTFKDGELNLAHFAARSIGPNWFTQSRVKENNAAQRIVDEHWANYLAIQVIPCGFPQYKAHRFRVFLRSPHFMARQMGFSQAIPSPYSMDLEKQIFQFIPNSSKEIKQFMSDNLLTRTFYDPIDCEPSRFVTRGFIKWWDAYYKKYNRSLNDIVEGGYSRSPSPVNIETSHAKNVDKTSKPKTTKLSSLPTNKDVFLKVVPLTPHVPIQPGTNRGIQIDPRVQFQERLEEARAENVERVKQSVRPLPLVPVINIEADDELDNLLKLIDQPLEVLQKDAYWNNELPLPQSCPYKRNCETLATAETNLKEKDALYEKHLKDANVMLEDLSIERNDLVKKLAEIQAHIQEIDNKTSKIKKPLDRIQEKKLDIQDKLSEVKESQKLNEEDLKNIEKEDDQETQFFRNMCEEKIQLKETLEVFLKEIDG</sequence>
<evidence type="ECO:0000256" key="2">
    <source>
        <dbReference type="SAM" id="MobiDB-lite"/>
    </source>
</evidence>
<accession>A0ABU6R4F3</accession>
<keyword evidence="4" id="KW-1185">Reference proteome</keyword>
<protein>
    <submittedName>
        <fullName evidence="3">Uncharacterized protein</fullName>
    </submittedName>
</protein>